<dbReference type="EMBL" id="PNCM01000025">
    <property type="protein sequence ID" value="TMP79920.1"/>
    <property type="molecule type" value="Genomic_DNA"/>
</dbReference>
<evidence type="ECO:0008006" key="3">
    <source>
        <dbReference type="Google" id="ProtNLM"/>
    </source>
</evidence>
<dbReference type="AlphaFoldDB" id="A0A5S3YS13"/>
<accession>A0A5S3YS13</accession>
<dbReference type="Proteomes" id="UP000307362">
    <property type="component" value="Unassembled WGS sequence"/>
</dbReference>
<evidence type="ECO:0000313" key="1">
    <source>
        <dbReference type="EMBL" id="TMP79920.1"/>
    </source>
</evidence>
<protein>
    <recommendedName>
        <fullName evidence="3">Lipoprotein</fullName>
    </recommendedName>
</protein>
<dbReference type="PROSITE" id="PS51257">
    <property type="entry name" value="PROKAR_LIPOPROTEIN"/>
    <property type="match status" value="1"/>
</dbReference>
<dbReference type="RefSeq" id="WP_138567879.1">
    <property type="nucleotide sequence ID" value="NZ_PNCM01000025.1"/>
</dbReference>
<evidence type="ECO:0000313" key="2">
    <source>
        <dbReference type="Proteomes" id="UP000307362"/>
    </source>
</evidence>
<proteinExistence type="predicted"/>
<reference evidence="1 2" key="1">
    <citation type="submission" date="2017-12" db="EMBL/GenBank/DDBJ databases">
        <authorList>
            <person name="Paulsen S."/>
            <person name="Gram L.K."/>
        </authorList>
    </citation>
    <scope>NUCLEOTIDE SEQUENCE [LARGE SCALE GENOMIC DNA]</scope>
    <source>
        <strain evidence="1 2">S1189</strain>
    </source>
</reference>
<gene>
    <name evidence="1" type="ORF">CWB73_12490</name>
</gene>
<name>A0A5S3YS13_9GAMM</name>
<dbReference type="OrthoDB" id="9806365at2"/>
<reference evidence="2" key="2">
    <citation type="submission" date="2019-06" db="EMBL/GenBank/DDBJ databases">
        <title>Co-occurence of chitin degradation, pigmentation and bioactivity in marine Pseudoalteromonas.</title>
        <authorList>
            <person name="Sonnenschein E.C."/>
            <person name="Bech P.K."/>
        </authorList>
    </citation>
    <scope>NUCLEOTIDE SEQUENCE [LARGE SCALE GENOMIC DNA]</scope>
    <source>
        <strain evidence="2">S1189</strain>
    </source>
</reference>
<comment type="caution">
    <text evidence="1">The sequence shown here is derived from an EMBL/GenBank/DDBJ whole genome shotgun (WGS) entry which is preliminary data.</text>
</comment>
<sequence length="159" mass="17663">MMKFFLIILISFITACSSVYQSKFDEQIPASSYVGRGTNSGPMLIGALGATGLAVGIAIDQGIAKDFDASIKSHQPSFHIRIQDSLNTLFLGKPFSIEKISFTGVRGNDDLVDANVTFASEDDKIEHQFELRNIDFNKLKTTPIFWQELELSILEKIKK</sequence>
<organism evidence="1 2">
    <name type="scientific">Pseudoalteromonas phenolica</name>
    <dbReference type="NCBI Taxonomy" id="161398"/>
    <lineage>
        <taxon>Bacteria</taxon>
        <taxon>Pseudomonadati</taxon>
        <taxon>Pseudomonadota</taxon>
        <taxon>Gammaproteobacteria</taxon>
        <taxon>Alteromonadales</taxon>
        <taxon>Pseudoalteromonadaceae</taxon>
        <taxon>Pseudoalteromonas</taxon>
    </lineage>
</organism>